<accession>A0A927RFN6</accession>
<dbReference type="InterPro" id="IPR029063">
    <property type="entry name" value="SAM-dependent_MTases_sf"/>
</dbReference>
<dbReference type="EMBL" id="JADBEM010000001">
    <property type="protein sequence ID" value="MBE1603421.1"/>
    <property type="molecule type" value="Genomic_DNA"/>
</dbReference>
<dbReference type="AlphaFoldDB" id="A0A927RFN6"/>
<comment type="caution">
    <text evidence="1">The sequence shown here is derived from an EMBL/GenBank/DDBJ whole genome shotgun (WGS) entry which is preliminary data.</text>
</comment>
<dbReference type="Proteomes" id="UP000638648">
    <property type="component" value="Unassembled WGS sequence"/>
</dbReference>
<gene>
    <name evidence="1" type="ORF">HEB94_000269</name>
</gene>
<dbReference type="GO" id="GO:0032259">
    <property type="term" value="P:methylation"/>
    <property type="evidence" value="ECO:0007669"/>
    <property type="project" value="UniProtKB-KW"/>
</dbReference>
<dbReference type="Gene3D" id="3.40.50.150">
    <property type="entry name" value="Vaccinia Virus protein VP39"/>
    <property type="match status" value="1"/>
</dbReference>
<keyword evidence="1" id="KW-0489">Methyltransferase</keyword>
<keyword evidence="2" id="KW-1185">Reference proteome</keyword>
<keyword evidence="1" id="KW-0808">Transferase</keyword>
<reference evidence="1" key="1">
    <citation type="submission" date="2020-10" db="EMBL/GenBank/DDBJ databases">
        <title>Sequencing the genomes of 1000 actinobacteria strains.</title>
        <authorList>
            <person name="Klenk H.-P."/>
        </authorList>
    </citation>
    <scope>NUCLEOTIDE SEQUENCE</scope>
    <source>
        <strain evidence="1">DSM 45354</strain>
    </source>
</reference>
<evidence type="ECO:0000313" key="1">
    <source>
        <dbReference type="EMBL" id="MBE1603421.1"/>
    </source>
</evidence>
<dbReference type="RefSeq" id="WP_192748249.1">
    <property type="nucleotide sequence ID" value="NZ_BAABJL010000064.1"/>
</dbReference>
<dbReference type="GO" id="GO:0008168">
    <property type="term" value="F:methyltransferase activity"/>
    <property type="evidence" value="ECO:0007669"/>
    <property type="project" value="UniProtKB-KW"/>
</dbReference>
<name>A0A927RFN6_9ACTN</name>
<dbReference type="SUPFAM" id="SSF53335">
    <property type="entry name" value="S-adenosyl-L-methionine-dependent methyltransferases"/>
    <property type="match status" value="1"/>
</dbReference>
<organism evidence="1 2">
    <name type="scientific">Actinopolymorpha pittospori</name>
    <dbReference type="NCBI Taxonomy" id="648752"/>
    <lineage>
        <taxon>Bacteria</taxon>
        <taxon>Bacillati</taxon>
        <taxon>Actinomycetota</taxon>
        <taxon>Actinomycetes</taxon>
        <taxon>Propionibacteriales</taxon>
        <taxon>Actinopolymorphaceae</taxon>
        <taxon>Actinopolymorpha</taxon>
    </lineage>
</organism>
<sequence length="238" mass="25711">MTDLYAAQGELYDVLTAESWRSLREPLTSALRGTPTGQGPILDVGAGTGFGVEVIADVLPDARILAIEPSLSLRPGLFTRIMLRPGLRERVTVLPTDVAGAPLPDRLGGVVALNMVGHLPPAQRHALWQVLGTRLAPGAPVVIGLQPPEQPASVPDMRFARVKVGVRTYEGWGSAEPSGSDTVRWHMRFRVLHGEQLLEERAASYQWWTISEADLTRELAEVGLRTSRGGAGLMVARS</sequence>
<protein>
    <submittedName>
        <fullName evidence="1">SAM-dependent methyltransferase</fullName>
    </submittedName>
</protein>
<evidence type="ECO:0000313" key="2">
    <source>
        <dbReference type="Proteomes" id="UP000638648"/>
    </source>
</evidence>
<proteinExistence type="predicted"/>